<evidence type="ECO:0008006" key="5">
    <source>
        <dbReference type="Google" id="ProtNLM"/>
    </source>
</evidence>
<evidence type="ECO:0000256" key="2">
    <source>
        <dbReference type="SAM" id="SignalP"/>
    </source>
</evidence>
<protein>
    <recommendedName>
        <fullName evidence="5">Secreted protein</fullName>
    </recommendedName>
</protein>
<feature type="signal peptide" evidence="2">
    <location>
        <begin position="1"/>
        <end position="19"/>
    </location>
</feature>
<accession>A0AAJ0BGM3</accession>
<evidence type="ECO:0000313" key="4">
    <source>
        <dbReference type="Proteomes" id="UP001239445"/>
    </source>
</evidence>
<name>A0AAJ0BGM3_9PEZI</name>
<feature type="region of interest" description="Disordered" evidence="1">
    <location>
        <begin position="88"/>
        <end position="121"/>
    </location>
</feature>
<feature type="compositionally biased region" description="Polar residues" evidence="1">
    <location>
        <begin position="88"/>
        <end position="100"/>
    </location>
</feature>
<sequence length="121" mass="13303">MFTVVFFLGCLFLGRGVTGEDLVDDCWARRSTFGFAKLGVLNGGLREAPLGASYSEGYLGKSTEVEEHELTGFSGILRFQWTLPRQNASSRLPRSPNSTCEVPWRTWSHGSSKPGRARGMG</sequence>
<evidence type="ECO:0000256" key="1">
    <source>
        <dbReference type="SAM" id="MobiDB-lite"/>
    </source>
</evidence>
<dbReference type="EMBL" id="MU839830">
    <property type="protein sequence ID" value="KAK1757898.1"/>
    <property type="molecule type" value="Genomic_DNA"/>
</dbReference>
<comment type="caution">
    <text evidence="3">The sequence shown here is derived from an EMBL/GenBank/DDBJ whole genome shotgun (WGS) entry which is preliminary data.</text>
</comment>
<organism evidence="3 4">
    <name type="scientific">Echria macrotheca</name>
    <dbReference type="NCBI Taxonomy" id="438768"/>
    <lineage>
        <taxon>Eukaryota</taxon>
        <taxon>Fungi</taxon>
        <taxon>Dikarya</taxon>
        <taxon>Ascomycota</taxon>
        <taxon>Pezizomycotina</taxon>
        <taxon>Sordariomycetes</taxon>
        <taxon>Sordariomycetidae</taxon>
        <taxon>Sordariales</taxon>
        <taxon>Schizotheciaceae</taxon>
        <taxon>Echria</taxon>
    </lineage>
</organism>
<gene>
    <name evidence="3" type="ORF">QBC47DRAFT_167082</name>
</gene>
<reference evidence="3" key="1">
    <citation type="submission" date="2023-06" db="EMBL/GenBank/DDBJ databases">
        <title>Genome-scale phylogeny and comparative genomics of the fungal order Sordariales.</title>
        <authorList>
            <consortium name="Lawrence Berkeley National Laboratory"/>
            <person name="Hensen N."/>
            <person name="Bonometti L."/>
            <person name="Westerberg I."/>
            <person name="Brannstrom I.O."/>
            <person name="Guillou S."/>
            <person name="Cros-Aarteil S."/>
            <person name="Calhoun S."/>
            <person name="Haridas S."/>
            <person name="Kuo A."/>
            <person name="Mondo S."/>
            <person name="Pangilinan J."/>
            <person name="Riley R."/>
            <person name="Labutti K."/>
            <person name="Andreopoulos B."/>
            <person name="Lipzen A."/>
            <person name="Chen C."/>
            <person name="Yanf M."/>
            <person name="Daum C."/>
            <person name="Ng V."/>
            <person name="Clum A."/>
            <person name="Steindorff A."/>
            <person name="Ohm R."/>
            <person name="Martin F."/>
            <person name="Silar P."/>
            <person name="Natvig D."/>
            <person name="Lalanne C."/>
            <person name="Gautier V."/>
            <person name="Ament-Velasquez S.L."/>
            <person name="Kruys A."/>
            <person name="Hutchinson M.I."/>
            <person name="Powell A.J."/>
            <person name="Barry K."/>
            <person name="Miller A.N."/>
            <person name="Grigoriev I.V."/>
            <person name="Debuchy R."/>
            <person name="Gladieux P."/>
            <person name="Thoren M.H."/>
            <person name="Johannesson H."/>
        </authorList>
    </citation>
    <scope>NUCLEOTIDE SEQUENCE</scope>
    <source>
        <strain evidence="3">PSN4</strain>
    </source>
</reference>
<dbReference type="AlphaFoldDB" id="A0AAJ0BGM3"/>
<keyword evidence="4" id="KW-1185">Reference proteome</keyword>
<keyword evidence="2" id="KW-0732">Signal</keyword>
<evidence type="ECO:0000313" key="3">
    <source>
        <dbReference type="EMBL" id="KAK1757898.1"/>
    </source>
</evidence>
<proteinExistence type="predicted"/>
<feature type="chain" id="PRO_5042539175" description="Secreted protein" evidence="2">
    <location>
        <begin position="20"/>
        <end position="121"/>
    </location>
</feature>
<dbReference type="Proteomes" id="UP001239445">
    <property type="component" value="Unassembled WGS sequence"/>
</dbReference>